<proteinExistence type="inferred from homology"/>
<keyword evidence="4 9" id="KW-0812">Transmembrane</keyword>
<evidence type="ECO:0000256" key="5">
    <source>
        <dbReference type="ARBA" id="ARBA00022847"/>
    </source>
</evidence>
<evidence type="ECO:0000256" key="7">
    <source>
        <dbReference type="ARBA" id="ARBA00023136"/>
    </source>
</evidence>
<dbReference type="Proteomes" id="UP001170481">
    <property type="component" value="Unassembled WGS sequence"/>
</dbReference>
<feature type="transmembrane region" description="Helical" evidence="9">
    <location>
        <begin position="223"/>
        <end position="240"/>
    </location>
</feature>
<feature type="transmembrane region" description="Helical" evidence="9">
    <location>
        <begin position="117"/>
        <end position="147"/>
    </location>
</feature>
<keyword evidence="5" id="KW-0769">Symport</keyword>
<dbReference type="PANTHER" id="PTHR48086:SF7">
    <property type="entry name" value="SODIUM-SOLUTE SYMPORTER-RELATED"/>
    <property type="match status" value="1"/>
</dbReference>
<dbReference type="AlphaFoldDB" id="A0AAP4X087"/>
<organism evidence="10 11">
    <name type="scientific">Cobetia amphilecti</name>
    <dbReference type="NCBI Taxonomy" id="1055104"/>
    <lineage>
        <taxon>Bacteria</taxon>
        <taxon>Pseudomonadati</taxon>
        <taxon>Pseudomonadota</taxon>
        <taxon>Gammaproteobacteria</taxon>
        <taxon>Oceanospirillales</taxon>
        <taxon>Halomonadaceae</taxon>
        <taxon>Cobetia</taxon>
    </lineage>
</organism>
<feature type="transmembrane region" description="Helical" evidence="9">
    <location>
        <begin position="380"/>
        <end position="402"/>
    </location>
</feature>
<comment type="similarity">
    <text evidence="2 8">Belongs to the sodium:solute symporter (SSF) (TC 2.A.21) family.</text>
</comment>
<dbReference type="GO" id="GO:0015293">
    <property type="term" value="F:symporter activity"/>
    <property type="evidence" value="ECO:0007669"/>
    <property type="project" value="UniProtKB-KW"/>
</dbReference>
<comment type="subcellular location">
    <subcellularLocation>
        <location evidence="1">Membrane</location>
        <topology evidence="1">Multi-pass membrane protein</topology>
    </subcellularLocation>
</comment>
<reference evidence="10" key="1">
    <citation type="submission" date="2023-07" db="EMBL/GenBank/DDBJ databases">
        <title>Genome content predicts the carbon catabolic preferences of heterotrophic bacteria.</title>
        <authorList>
            <person name="Gralka M."/>
        </authorList>
    </citation>
    <scope>NUCLEOTIDE SEQUENCE</scope>
    <source>
        <strain evidence="10">C2R13</strain>
    </source>
</reference>
<evidence type="ECO:0000256" key="3">
    <source>
        <dbReference type="ARBA" id="ARBA00022448"/>
    </source>
</evidence>
<evidence type="ECO:0000256" key="4">
    <source>
        <dbReference type="ARBA" id="ARBA00022692"/>
    </source>
</evidence>
<evidence type="ECO:0000256" key="6">
    <source>
        <dbReference type="ARBA" id="ARBA00022989"/>
    </source>
</evidence>
<dbReference type="CDD" id="cd10322">
    <property type="entry name" value="SLC5sbd"/>
    <property type="match status" value="1"/>
</dbReference>
<keyword evidence="6 9" id="KW-1133">Transmembrane helix</keyword>
<feature type="transmembrane region" description="Helical" evidence="9">
    <location>
        <begin position="302"/>
        <end position="321"/>
    </location>
</feature>
<protein>
    <submittedName>
        <fullName evidence="10">Sodium:solute symporter family protein</fullName>
    </submittedName>
</protein>
<feature type="transmembrane region" description="Helical" evidence="9">
    <location>
        <begin position="153"/>
        <end position="171"/>
    </location>
</feature>
<gene>
    <name evidence="10" type="ORF">Q4535_06260</name>
</gene>
<evidence type="ECO:0000256" key="2">
    <source>
        <dbReference type="ARBA" id="ARBA00006434"/>
    </source>
</evidence>
<dbReference type="InterPro" id="IPR050277">
    <property type="entry name" value="Sodium:Solute_Symporter"/>
</dbReference>
<dbReference type="GO" id="GO:0005886">
    <property type="term" value="C:plasma membrane"/>
    <property type="evidence" value="ECO:0007669"/>
    <property type="project" value="TreeGrafter"/>
</dbReference>
<name>A0AAP4X087_9GAMM</name>
<feature type="transmembrane region" description="Helical" evidence="9">
    <location>
        <begin position="44"/>
        <end position="64"/>
    </location>
</feature>
<feature type="transmembrane region" description="Helical" evidence="9">
    <location>
        <begin position="261"/>
        <end position="282"/>
    </location>
</feature>
<sequence length="491" mass="53368">MAWYYSYIIGYFVIMFAIGYYYFRKVKTSDSYLIAGWNMGYWKITGTTISTWCGAAAFIGWMGMGFSKGLSGYFMFALPGIIASLMLVIFFSRPLRRKKLYTLADLFGRRFGRKASLFPSFFSAFVYSVPATAIQIIGMSTILTVVLGLEFNTAIFVSFALILGFTILGGLEAAIVTDALQSILLIAGIMVLGFTALSYAGGLEHALLNTPIEFLAPLPEGKTMEVVTFALTVAPFYLVWQCTWQRIFASESEDVAIKAGVSGFSIVMLISFLPYCIGVLARQFVPLDTSADLVFSYVTMQLLHPAIGGLVIVGLLAALMTSADSYILQGSSNLAHDLYGNFINRHANEKQKMASARLSVVIISVLGLGVTFLMTDIISAYQWALRISATTLIFPFFAVMFWKPATSRGCISSMASALSVTALWPLLSTGIDPAYPGFLTSLVVLVVVSKLTRHSPSEDVAAYYWDGAESHTASALPDAAKPDIALASKAV</sequence>
<dbReference type="PANTHER" id="PTHR48086">
    <property type="entry name" value="SODIUM/PROLINE SYMPORTER-RELATED"/>
    <property type="match status" value="1"/>
</dbReference>
<evidence type="ECO:0000256" key="9">
    <source>
        <dbReference type="SAM" id="Phobius"/>
    </source>
</evidence>
<dbReference type="Pfam" id="PF00474">
    <property type="entry name" value="SSF"/>
    <property type="match status" value="1"/>
</dbReference>
<feature type="transmembrane region" description="Helical" evidence="9">
    <location>
        <begin position="354"/>
        <end position="374"/>
    </location>
</feature>
<keyword evidence="7 9" id="KW-0472">Membrane</keyword>
<dbReference type="Gene3D" id="1.20.1730.10">
    <property type="entry name" value="Sodium/glucose cotransporter"/>
    <property type="match status" value="1"/>
</dbReference>
<evidence type="ECO:0000313" key="11">
    <source>
        <dbReference type="Proteomes" id="UP001170481"/>
    </source>
</evidence>
<accession>A0AAP4X087</accession>
<dbReference type="RefSeq" id="WP_303567872.1">
    <property type="nucleotide sequence ID" value="NZ_JAUORK010000005.1"/>
</dbReference>
<dbReference type="PROSITE" id="PS50283">
    <property type="entry name" value="NA_SOLUT_SYMP_3"/>
    <property type="match status" value="1"/>
</dbReference>
<dbReference type="EMBL" id="JAUORK010000005">
    <property type="protein sequence ID" value="MDO6671721.1"/>
    <property type="molecule type" value="Genomic_DNA"/>
</dbReference>
<evidence type="ECO:0000313" key="10">
    <source>
        <dbReference type="EMBL" id="MDO6671721.1"/>
    </source>
</evidence>
<keyword evidence="3" id="KW-0813">Transport</keyword>
<dbReference type="InterPro" id="IPR001734">
    <property type="entry name" value="Na/solute_symporter"/>
</dbReference>
<feature type="transmembrane region" description="Helical" evidence="9">
    <location>
        <begin position="6"/>
        <end position="23"/>
    </location>
</feature>
<dbReference type="InterPro" id="IPR038377">
    <property type="entry name" value="Na/Glc_symporter_sf"/>
</dbReference>
<feature type="transmembrane region" description="Helical" evidence="9">
    <location>
        <begin position="70"/>
        <end position="91"/>
    </location>
</feature>
<comment type="caution">
    <text evidence="10">The sequence shown here is derived from an EMBL/GenBank/DDBJ whole genome shotgun (WGS) entry which is preliminary data.</text>
</comment>
<evidence type="ECO:0000256" key="1">
    <source>
        <dbReference type="ARBA" id="ARBA00004141"/>
    </source>
</evidence>
<feature type="transmembrane region" description="Helical" evidence="9">
    <location>
        <begin position="409"/>
        <end position="427"/>
    </location>
</feature>
<feature type="transmembrane region" description="Helical" evidence="9">
    <location>
        <begin position="183"/>
        <end position="203"/>
    </location>
</feature>
<evidence type="ECO:0000256" key="8">
    <source>
        <dbReference type="RuleBase" id="RU362091"/>
    </source>
</evidence>